<dbReference type="SUPFAM" id="SSF55890">
    <property type="entry name" value="Sporulation response regulatory protein Spo0B"/>
    <property type="match status" value="1"/>
</dbReference>
<dbReference type="EMBL" id="CP041217">
    <property type="protein sequence ID" value="QDH20084.1"/>
    <property type="molecule type" value="Genomic_DNA"/>
</dbReference>
<keyword evidence="1" id="KW-0597">Phosphoprotein</keyword>
<dbReference type="InterPro" id="IPR039506">
    <property type="entry name" value="SPOB_a"/>
</dbReference>
<gene>
    <name evidence="6" type="ORF">FFV09_03960</name>
</gene>
<keyword evidence="3" id="KW-0418">Kinase</keyword>
<accession>A0A4Y6USQ7</accession>
<dbReference type="RefSeq" id="WP_141446470.1">
    <property type="nucleotide sequence ID" value="NZ_CP041217.1"/>
</dbReference>
<name>A0A4Y6USQ7_SACBS</name>
<dbReference type="Pfam" id="PF14689">
    <property type="entry name" value="SPOB_a"/>
    <property type="match status" value="1"/>
</dbReference>
<evidence type="ECO:0000256" key="2">
    <source>
        <dbReference type="ARBA" id="ARBA00022679"/>
    </source>
</evidence>
<dbReference type="Gene3D" id="1.10.287.130">
    <property type="match status" value="1"/>
</dbReference>
<evidence type="ECO:0000259" key="5">
    <source>
        <dbReference type="Pfam" id="PF14689"/>
    </source>
</evidence>
<organism evidence="6 7">
    <name type="scientific">Saccharibacillus brassicae</name>
    <dbReference type="NCBI Taxonomy" id="2583377"/>
    <lineage>
        <taxon>Bacteria</taxon>
        <taxon>Bacillati</taxon>
        <taxon>Bacillota</taxon>
        <taxon>Bacilli</taxon>
        <taxon>Bacillales</taxon>
        <taxon>Paenibacillaceae</taxon>
        <taxon>Saccharibacillus</taxon>
    </lineage>
</organism>
<evidence type="ECO:0000313" key="6">
    <source>
        <dbReference type="EMBL" id="QDH20084.1"/>
    </source>
</evidence>
<dbReference type="InterPro" id="IPR016120">
    <property type="entry name" value="Sig_transdc_His_kin_SpoOB"/>
</dbReference>
<evidence type="ECO:0000313" key="7">
    <source>
        <dbReference type="Proteomes" id="UP000316968"/>
    </source>
</evidence>
<feature type="transmembrane region" description="Helical" evidence="4">
    <location>
        <begin position="20"/>
        <end position="46"/>
    </location>
</feature>
<evidence type="ECO:0000256" key="3">
    <source>
        <dbReference type="ARBA" id="ARBA00022777"/>
    </source>
</evidence>
<keyword evidence="4" id="KW-0472">Membrane</keyword>
<proteinExistence type="predicted"/>
<evidence type="ECO:0000256" key="4">
    <source>
        <dbReference type="SAM" id="Phobius"/>
    </source>
</evidence>
<keyword evidence="7" id="KW-1185">Reference proteome</keyword>
<dbReference type="GO" id="GO:0000155">
    <property type="term" value="F:phosphorelay sensor kinase activity"/>
    <property type="evidence" value="ECO:0007669"/>
    <property type="project" value="InterPro"/>
</dbReference>
<keyword evidence="4" id="KW-1133">Transmembrane helix</keyword>
<sequence>MKRWRDLSLLMPLSAAVPLVLAYLFPTAMMFVLLAAWLAAVFVLVLRHEKRRKEHEIQELRQSQQQFFMHVLSHQRHDWMNDLQLIFGYARMGKNDRVEEIVARVSDDMHKEGRIAKLGLPDLVFYLMTFKGENREIGLHVRVDEELHYAGSLTPDEQEGLIRAVRSSMAAYRYSGLAAKVSVPALRIVFGEEGGEATLFIEPENDPEAVPVLHRAVEEALAPYSLIAQADEKGTRIRWKLPART</sequence>
<protein>
    <recommendedName>
        <fullName evidence="5">SpoOB alpha-helical domain-containing protein</fullName>
    </recommendedName>
</protein>
<dbReference type="Proteomes" id="UP000316968">
    <property type="component" value="Chromosome"/>
</dbReference>
<dbReference type="AlphaFoldDB" id="A0A4Y6USQ7"/>
<keyword evidence="4" id="KW-0812">Transmembrane</keyword>
<feature type="domain" description="SpoOB alpha-helical" evidence="5">
    <location>
        <begin position="66"/>
        <end position="118"/>
    </location>
</feature>
<reference evidence="6 7" key="1">
    <citation type="submission" date="2019-06" db="EMBL/GenBank/DDBJ databases">
        <title>Saccharibacillus brassicae sp. nov., an endophytic bacterium isolated from Chinese cabbage seeds (Brassica pekinensis).</title>
        <authorList>
            <person name="Jiang L."/>
            <person name="Lee J."/>
            <person name="Kim S.W."/>
        </authorList>
    </citation>
    <scope>NUCLEOTIDE SEQUENCE [LARGE SCALE GENOMIC DNA]</scope>
    <source>
        <strain evidence="7">KCTC 43072 / ATSA2</strain>
    </source>
</reference>
<dbReference type="KEGG" id="saca:FFV09_03960"/>
<evidence type="ECO:0000256" key="1">
    <source>
        <dbReference type="ARBA" id="ARBA00022553"/>
    </source>
</evidence>
<keyword evidence="2" id="KW-0808">Transferase</keyword>
<dbReference type="OrthoDB" id="2375606at2"/>